<feature type="transmembrane region" description="Helical" evidence="1">
    <location>
        <begin position="85"/>
        <end position="106"/>
    </location>
</feature>
<protein>
    <submittedName>
        <fullName evidence="2">Uncharacterized protein</fullName>
    </submittedName>
</protein>
<keyword evidence="3" id="KW-1185">Reference proteome</keyword>
<sequence>MDNSLLHGLAKKEPARISISEVEEGSNAWQRWRPLSLRRSSFFATIVWTCCLVALIASLQYLEYRHGAVYFGNNGDSLPELQSALVQYLPVVLAVTYGLWISVIDLDMRRLEPWYRLSNNDDRGRVSPLLCGYDTDFFLSVAKQAFRNRHWECFICITISVLATLILPALSSSMLAVTATTIKDPVSVTTTQNLISTIAQAEVLSANFLRHAYSVAWLGQGLPAFTTHEYALAPLNPADIASDGRNATLIAPTTRYWMDFECSEPVSYTYDTTPLYGDAPANTVYIDDGQGCRVDALTDDMDLERGNYNNTWIATTQSFSTLTETWNGTCGERPGLSMSIFRRKGDPTIHNPPVFGPGGNATALFCEPHYYREPVMATIGVDKHIAISYTSVGSPTELTANIFNSSHFESTCSLGASTTGVQEEIADQGNLWDDSRLLDLSITSTYSPMFAFGVGLNSLPAESYLQPGQLRSTYTKAYQLAFAVALGSIFEPANQQNVSAVLSSEVEAVHLIPEFAIASQVLLVAIAGLCLLLEWRNRRRALLLTKDPESLAEVMCLAQDPGLQSFFYGYHAYNAKYLHDSLGPSAIRLETHGSMQPLLKVAETPDAVPTTEPTTVEPIISEPKHPFEVSQAALSCAIALTILSVVSLYVLEAMASKSDGLPLPSNNRFVTQIILNLLPTGLATAQGAYMALVCRLYSFLSPFLDLRRGNALSSSTLSVRYTSLLPQFLGWRAVVSGHHLLVGLSMATLLSTILPVSSAALFEQRSISSVTSAAVQVDYLPKYTQHESDLSLAVAGGPLSTGGGKNAYLVNIVNLTGGTPLPPWASAEYGYIPVALQQTHGQADLQSYDVETVGYAADLQCVDAFSLDPQANVSLTFRINGTLAQLRLDVSYTETDGAARHCSMWRPDQQAVGFGDVGGSLSSDAQAFEISIQSWEIGTLNACSGIVVKGWVRAKLLGDSQKATTSETGLDYNATLITCRPRLKTQRQSIRISPKGDILSSTSLEPPNYQLPVSVNLSAPLKKTLNVFSDEYGAIDPLQWRNNTLAMDWFNYGLKTYMGNGSFLDPSQPVPPAADVVPAMSALFSRLFAVQMYLYRDFLEPASETSHHTIPATAYHNTRRIFISKPAVVVTQTILTFDVIVLIIFLIHLPKPFLPRMPFTIASQIAYFAGSRAAVEVAAHRGNMKGLDEGGARYGFGTYIGKDGAGRVGIEKEEFIIRDCEMKFGRWKPLTVGFTAEIMAEKSMAGCVRTWPGKLLRLEGACLAAASIWAYRKAGGSWWFFASGIFVPDLSMVGYFSDPVTGAAIYDLGHTESIPIFLLCAGFGQRIPRLISIALIWLAHINLDRMIGAGLKYGTGFSDTHVGFWDGFRRRKV</sequence>
<dbReference type="Proteomes" id="UP001316803">
    <property type="component" value="Unassembled WGS sequence"/>
</dbReference>
<accession>A0AAN8EU48</accession>
<organism evidence="2 3">
    <name type="scientific">Knufia fluminis</name>
    <dbReference type="NCBI Taxonomy" id="191047"/>
    <lineage>
        <taxon>Eukaryota</taxon>
        <taxon>Fungi</taxon>
        <taxon>Dikarya</taxon>
        <taxon>Ascomycota</taxon>
        <taxon>Pezizomycotina</taxon>
        <taxon>Eurotiomycetes</taxon>
        <taxon>Chaetothyriomycetidae</taxon>
        <taxon>Chaetothyriales</taxon>
        <taxon>Trichomeriaceae</taxon>
        <taxon>Knufia</taxon>
    </lineage>
</organism>
<dbReference type="Pfam" id="PF11915">
    <property type="entry name" value="DUF3433"/>
    <property type="match status" value="2"/>
</dbReference>
<evidence type="ECO:0000256" key="1">
    <source>
        <dbReference type="SAM" id="Phobius"/>
    </source>
</evidence>
<dbReference type="Pfam" id="PF14079">
    <property type="entry name" value="DUF4260"/>
    <property type="match status" value="1"/>
</dbReference>
<evidence type="ECO:0000313" key="2">
    <source>
        <dbReference type="EMBL" id="KAK5952123.1"/>
    </source>
</evidence>
<feature type="transmembrane region" description="Helical" evidence="1">
    <location>
        <begin position="1127"/>
        <end position="1147"/>
    </location>
</feature>
<dbReference type="PANTHER" id="PTHR37544:SF3">
    <property type="entry name" value="SPRAY"/>
    <property type="match status" value="1"/>
</dbReference>
<dbReference type="PANTHER" id="PTHR37544">
    <property type="entry name" value="SPRAY-RELATED"/>
    <property type="match status" value="1"/>
</dbReference>
<comment type="caution">
    <text evidence="2">The sequence shown here is derived from an EMBL/GenBank/DDBJ whole genome shotgun (WGS) entry which is preliminary data.</text>
</comment>
<dbReference type="EMBL" id="JAKLMC020000017">
    <property type="protein sequence ID" value="KAK5952123.1"/>
    <property type="molecule type" value="Genomic_DNA"/>
</dbReference>
<reference evidence="2 3" key="1">
    <citation type="submission" date="2022-12" db="EMBL/GenBank/DDBJ databases">
        <title>Genomic features and morphological characterization of a novel Knufia sp. strain isolated from spacecraft assembly facility.</title>
        <authorList>
            <person name="Teixeira M."/>
            <person name="Chander A.M."/>
            <person name="Stajich J.E."/>
            <person name="Venkateswaran K."/>
        </authorList>
    </citation>
    <scope>NUCLEOTIDE SEQUENCE [LARGE SCALE GENOMIC DNA]</scope>
    <source>
        <strain evidence="2 3">FJI-L2-BK-P2</strain>
    </source>
</reference>
<feature type="transmembrane region" description="Helical" evidence="1">
    <location>
        <begin position="671"/>
        <end position="698"/>
    </location>
</feature>
<dbReference type="InterPro" id="IPR025356">
    <property type="entry name" value="DUF4260"/>
</dbReference>
<keyword evidence="1" id="KW-1133">Transmembrane helix</keyword>
<feature type="transmembrane region" description="Helical" evidence="1">
    <location>
        <begin position="632"/>
        <end position="651"/>
    </location>
</feature>
<dbReference type="InterPro" id="IPR021840">
    <property type="entry name" value="DUF3433"/>
</dbReference>
<name>A0AAN8EU48_9EURO</name>
<keyword evidence="1" id="KW-0472">Membrane</keyword>
<feature type="transmembrane region" description="Helical" evidence="1">
    <location>
        <begin position="740"/>
        <end position="762"/>
    </location>
</feature>
<feature type="transmembrane region" description="Helical" evidence="1">
    <location>
        <begin position="41"/>
        <end position="62"/>
    </location>
</feature>
<keyword evidence="1" id="KW-0812">Transmembrane</keyword>
<proteinExistence type="predicted"/>
<evidence type="ECO:0000313" key="3">
    <source>
        <dbReference type="Proteomes" id="UP001316803"/>
    </source>
</evidence>
<gene>
    <name evidence="2" type="ORF">OHC33_007010</name>
</gene>
<feature type="transmembrane region" description="Helical" evidence="1">
    <location>
        <begin position="153"/>
        <end position="177"/>
    </location>
</feature>